<proteinExistence type="predicted"/>
<name>A0A7S9RQA9_9BACT</name>
<accession>A0A7S9RQA9</accession>
<dbReference type="AlphaFoldDB" id="A0A7S9RQA9"/>
<sequence length="56" mass="6476">MHKELNRSGFYYGFPILLATTKDQKGRDDTEHPQRHANAAWQILATRLLNLPLNLT</sequence>
<dbReference type="Proteomes" id="UP000594707">
    <property type="component" value="Chromosome"/>
</dbReference>
<gene>
    <name evidence="1" type="ORF">CVT08_01230</name>
</gene>
<dbReference type="RefSeq" id="WP_159070992.1">
    <property type="nucleotide sequence ID" value="NZ_CP060705.1"/>
</dbReference>
<reference evidence="1 2" key="1">
    <citation type="journal article" date="2018" name="Emerg. Microbes Infect.">
        <title>Genomic analysis of oral Campylobacter concisus strains identified a potential bacterial molecular marker associated with active Crohn's disease.</title>
        <authorList>
            <person name="Liu F."/>
            <person name="Ma R."/>
            <person name="Tay C.Y.A."/>
            <person name="Octavia S."/>
            <person name="Lan R."/>
            <person name="Chung H.K.L."/>
            <person name="Riordan S.M."/>
            <person name="Grimm M.C."/>
            <person name="Leong R.W."/>
            <person name="Tanaka M.M."/>
            <person name="Connor S."/>
            <person name="Zhang L."/>
        </authorList>
    </citation>
    <scope>NUCLEOTIDE SEQUENCE [LARGE SCALE GENOMIC DNA]</scope>
    <source>
        <strain evidence="1 2">P13UCO-S1</strain>
    </source>
</reference>
<evidence type="ECO:0000313" key="2">
    <source>
        <dbReference type="Proteomes" id="UP000594707"/>
    </source>
</evidence>
<dbReference type="EMBL" id="CP060705">
    <property type="protein sequence ID" value="QPH95942.1"/>
    <property type="molecule type" value="Genomic_DNA"/>
</dbReference>
<organism evidence="1 2">
    <name type="scientific">Campylobacter concisus</name>
    <dbReference type="NCBI Taxonomy" id="199"/>
    <lineage>
        <taxon>Bacteria</taxon>
        <taxon>Pseudomonadati</taxon>
        <taxon>Campylobacterota</taxon>
        <taxon>Epsilonproteobacteria</taxon>
        <taxon>Campylobacterales</taxon>
        <taxon>Campylobacteraceae</taxon>
        <taxon>Campylobacter</taxon>
    </lineage>
</organism>
<protein>
    <submittedName>
        <fullName evidence="1">Uncharacterized protein</fullName>
    </submittedName>
</protein>
<evidence type="ECO:0000313" key="1">
    <source>
        <dbReference type="EMBL" id="QPH95942.1"/>
    </source>
</evidence>